<protein>
    <submittedName>
        <fullName evidence="1">Uncharacterized protein</fullName>
    </submittedName>
</protein>
<comment type="caution">
    <text evidence="1">The sequence shown here is derived from an EMBL/GenBank/DDBJ whole genome shotgun (WGS) entry which is preliminary data.</text>
</comment>
<dbReference type="EMBL" id="LPUX01000064">
    <property type="protein sequence ID" value="OAP36680.1"/>
    <property type="molecule type" value="Genomic_DNA"/>
</dbReference>
<evidence type="ECO:0000313" key="2">
    <source>
        <dbReference type="Proteomes" id="UP000094025"/>
    </source>
</evidence>
<keyword evidence="2" id="KW-1185">Reference proteome</keyword>
<name>A0A178XN52_9HYPH</name>
<dbReference type="OrthoDB" id="8420318at2"/>
<dbReference type="AlphaFoldDB" id="A0A178XN52"/>
<dbReference type="Proteomes" id="UP000094025">
    <property type="component" value="Unassembled WGS sequence"/>
</dbReference>
<sequence length="84" mass="9478">MSGDAGPQKVNAEYAIEYLQEHPEAGLCCDDRRCWITPNANETDRQVLLLDAVEAERLKDNPRLRQVSGIAHAGRSLWVVRKMT</sequence>
<reference evidence="1 2" key="1">
    <citation type="journal article" date="2016" name="Int. J. Syst. Evol. Microbiol.">
        <title>Ensifer glycinis sp. nov., an novel rhizobial species associated with Glycine spp.</title>
        <authorList>
            <person name="Yan H."/>
            <person name="Yan J."/>
            <person name="Sui X.H."/>
            <person name="Wang E.T."/>
            <person name="Chen W.X."/>
            <person name="Zhang X.X."/>
            <person name="Chen W.F."/>
        </authorList>
    </citation>
    <scope>NUCLEOTIDE SEQUENCE [LARGE SCALE GENOMIC DNA]</scope>
    <source>
        <strain evidence="1 2">CCBAU 23380</strain>
    </source>
</reference>
<dbReference type="RefSeq" id="WP_064243905.1">
    <property type="nucleotide sequence ID" value="NZ_LPUX01000064.1"/>
</dbReference>
<proteinExistence type="predicted"/>
<accession>A0A178XN52</accession>
<organism evidence="1 2">
    <name type="scientific">Sinorhizobium glycinis</name>
    <dbReference type="NCBI Taxonomy" id="1472378"/>
    <lineage>
        <taxon>Bacteria</taxon>
        <taxon>Pseudomonadati</taxon>
        <taxon>Pseudomonadota</taxon>
        <taxon>Alphaproteobacteria</taxon>
        <taxon>Hyphomicrobiales</taxon>
        <taxon>Rhizobiaceae</taxon>
        <taxon>Sinorhizobium/Ensifer group</taxon>
        <taxon>Sinorhizobium</taxon>
    </lineage>
</organism>
<gene>
    <name evidence="1" type="ORF">AU381_19560</name>
</gene>
<evidence type="ECO:0000313" key="1">
    <source>
        <dbReference type="EMBL" id="OAP36680.1"/>
    </source>
</evidence>